<reference evidence="2 3" key="1">
    <citation type="submission" date="2019-09" db="EMBL/GenBank/DDBJ databases">
        <title>Commensal-derived Metabolites Govern Vibrio cholerae Pathogenesis in Host.</title>
        <authorList>
            <person name="Yoon S.S."/>
            <person name="Yoon M.Y."/>
        </authorList>
    </citation>
    <scope>NUCLEOTIDE SEQUENCE [LARGE SCALE GENOMIC DNA]</scope>
    <source>
        <strain evidence="2 3">VIC01</strain>
    </source>
</reference>
<evidence type="ECO:0000256" key="1">
    <source>
        <dbReference type="SAM" id="Coils"/>
    </source>
</evidence>
<dbReference type="AlphaFoldDB" id="A0A5P3AZP2"/>
<dbReference type="EMBL" id="CP043529">
    <property type="protein sequence ID" value="QEW38563.1"/>
    <property type="molecule type" value="Genomic_DNA"/>
</dbReference>
<sequence length="326" mass="36433">MGKRIRISNETLNCYGTWVRTDGVDLSQYERNPVLLWMHERGCVIGMVKDIRRENGEITGEPWFDDVREESRMARQQWEKGTLRMGSPNFDILELSEDPALLKPGQTCPTVTRSKLVEYSMVDIGGNDDNISLIYEGKPLKLSKGDGSHSLPLLKKNNNQKTTPEMNNEEMKAVALMLGLTDAATLTDVQKKINLLLEYQRANGVLQAEKEKLEKELDGLKLSGITALVDSAIGEGKISADRKDHFISLGKSVGAESLKLTFEAMNPALRPSAILAGKSGGAVHAGGYEKWTDVPEEELKLMRSDDPQQYRRLYKKQFGVDCPEFN</sequence>
<dbReference type="RefSeq" id="WP_151061918.1">
    <property type="nucleotide sequence ID" value="NZ_CACRTA010000013.1"/>
</dbReference>
<evidence type="ECO:0000313" key="3">
    <source>
        <dbReference type="Proteomes" id="UP000326091"/>
    </source>
</evidence>
<dbReference type="Proteomes" id="UP000326091">
    <property type="component" value="Chromosome"/>
</dbReference>
<name>A0A5P3AZP2_PHOVU</name>
<organism evidence="2 3">
    <name type="scientific">Phocaeicola vulgatus</name>
    <name type="common">Bacteroides vulgatus</name>
    <dbReference type="NCBI Taxonomy" id="821"/>
    <lineage>
        <taxon>Bacteria</taxon>
        <taxon>Pseudomonadati</taxon>
        <taxon>Bacteroidota</taxon>
        <taxon>Bacteroidia</taxon>
        <taxon>Bacteroidales</taxon>
        <taxon>Bacteroidaceae</taxon>
        <taxon>Phocaeicola</taxon>
    </lineage>
</organism>
<gene>
    <name evidence="2" type="ORF">VIC01_04207</name>
</gene>
<keyword evidence="1" id="KW-0175">Coiled coil</keyword>
<feature type="coiled-coil region" evidence="1">
    <location>
        <begin position="196"/>
        <end position="223"/>
    </location>
</feature>
<evidence type="ECO:0000313" key="2">
    <source>
        <dbReference type="EMBL" id="QEW38563.1"/>
    </source>
</evidence>
<protein>
    <recommendedName>
        <fullName evidence="4">Peptidase</fullName>
    </recommendedName>
</protein>
<proteinExistence type="predicted"/>
<evidence type="ECO:0008006" key="4">
    <source>
        <dbReference type="Google" id="ProtNLM"/>
    </source>
</evidence>
<accession>A0A5P3AZP2</accession>